<dbReference type="EMBL" id="MU150354">
    <property type="protein sequence ID" value="KAF9457919.1"/>
    <property type="molecule type" value="Genomic_DNA"/>
</dbReference>
<accession>A0A9P5XWD6</accession>
<name>A0A9P5XWD6_9AGAR</name>
<evidence type="ECO:0000259" key="8">
    <source>
        <dbReference type="Pfam" id="PF21634"/>
    </source>
</evidence>
<evidence type="ECO:0000256" key="2">
    <source>
        <dbReference type="ARBA" id="ARBA00022490"/>
    </source>
</evidence>
<dbReference type="InterPro" id="IPR027417">
    <property type="entry name" value="P-loop_NTPase"/>
</dbReference>
<dbReference type="InterPro" id="IPR041679">
    <property type="entry name" value="DNA2/NAM7-like_C"/>
</dbReference>
<dbReference type="Proteomes" id="UP000807353">
    <property type="component" value="Unassembled WGS sequence"/>
</dbReference>
<comment type="caution">
    <text evidence="9">The sequence shown here is derived from an EMBL/GenBank/DDBJ whole genome shotgun (WGS) entry which is preliminary data.</text>
</comment>
<keyword evidence="10" id="KW-1185">Reference proteome</keyword>
<dbReference type="InterPro" id="IPR047187">
    <property type="entry name" value="SF1_C_Upf1"/>
</dbReference>
<dbReference type="OrthoDB" id="6513042at2759"/>
<evidence type="ECO:0000259" key="7">
    <source>
        <dbReference type="Pfam" id="PF13087"/>
    </source>
</evidence>
<dbReference type="InterPro" id="IPR026122">
    <property type="entry name" value="MOV-10/SDE3_DEXXQ/H-box"/>
</dbReference>
<dbReference type="SUPFAM" id="SSF52540">
    <property type="entry name" value="P-loop containing nucleoside triphosphate hydrolases"/>
    <property type="match status" value="1"/>
</dbReference>
<keyword evidence="2" id="KW-0963">Cytoplasm</keyword>
<evidence type="ECO:0000313" key="10">
    <source>
        <dbReference type="Proteomes" id="UP000807353"/>
    </source>
</evidence>
<evidence type="ECO:0000256" key="6">
    <source>
        <dbReference type="ARBA" id="ARBA00022840"/>
    </source>
</evidence>
<dbReference type="GO" id="GO:0016787">
    <property type="term" value="F:hydrolase activity"/>
    <property type="evidence" value="ECO:0007669"/>
    <property type="project" value="UniProtKB-KW"/>
</dbReference>
<sequence>MQDALNISCGLRSIEWSGFYSFEICLAPIDILQSRDIERYDMTGVKLSKHLSYYYLEVPGLAEKRPSVLVGDRILVQKEGATQGHWYEGGVHVLRKEEVGLRFHRSFSWASGQRYNVRFKLNRIPMRRQHQGMDSAFSQPRVLFPAKDHVSPEPYPTITEKRLRLVNALIAKNPLQLQAVISIVSQPAGAVPFVVFGPPGTGKTVTIIEAMHQVLRANPNSKILACAPSNSAADLIASRLNNLTSNELFRFYAPTRTKNQVSDNLLPYTYIRNDGHFSVPPLARMKQFRVVVTTCVSASVISGIGLLRGHYSHIFIDEAGHATEPEVFISVKTIADNSTNVILSGDPKQLGPIIRSGVARELGLEKSYIERLMERDIYDIRAGYGKSVIKLIKNFRSHEAILKYPNEKFYNGDLEQCGNPSVINSFIGSPNLPSKQFPIVFHGISGKDDREASSPSFFNIDEVSQVKAYVQALRSDRRFRLTDHDIGIITPYHAQCLKIRAVLRAVADGIKIGSVEEFQGQVYSL</sequence>
<dbReference type="Gene3D" id="3.40.50.300">
    <property type="entry name" value="P-loop containing nucleotide triphosphate hydrolases"/>
    <property type="match status" value="2"/>
</dbReference>
<dbReference type="GO" id="GO:0003723">
    <property type="term" value="F:RNA binding"/>
    <property type="evidence" value="ECO:0007669"/>
    <property type="project" value="InterPro"/>
</dbReference>
<dbReference type="AlphaFoldDB" id="A0A9P5XWD6"/>
<dbReference type="CDD" id="cd18038">
    <property type="entry name" value="DEXXQc_Helz-like"/>
    <property type="match status" value="1"/>
</dbReference>
<reference evidence="9" key="1">
    <citation type="submission" date="2020-11" db="EMBL/GenBank/DDBJ databases">
        <authorList>
            <consortium name="DOE Joint Genome Institute"/>
            <person name="Ahrendt S."/>
            <person name="Riley R."/>
            <person name="Andreopoulos W."/>
            <person name="Labutti K."/>
            <person name="Pangilinan J."/>
            <person name="Ruiz-Duenas F.J."/>
            <person name="Barrasa J.M."/>
            <person name="Sanchez-Garcia M."/>
            <person name="Camarero S."/>
            <person name="Miyauchi S."/>
            <person name="Serrano A."/>
            <person name="Linde D."/>
            <person name="Babiker R."/>
            <person name="Drula E."/>
            <person name="Ayuso-Fernandez I."/>
            <person name="Pacheco R."/>
            <person name="Padilla G."/>
            <person name="Ferreira P."/>
            <person name="Barriuso J."/>
            <person name="Kellner H."/>
            <person name="Castanera R."/>
            <person name="Alfaro M."/>
            <person name="Ramirez L."/>
            <person name="Pisabarro A.G."/>
            <person name="Kuo A."/>
            <person name="Tritt A."/>
            <person name="Lipzen A."/>
            <person name="He G."/>
            <person name="Yan M."/>
            <person name="Ng V."/>
            <person name="Cullen D."/>
            <person name="Martin F."/>
            <person name="Rosso M.-N."/>
            <person name="Henrissat B."/>
            <person name="Hibbett D."/>
            <person name="Martinez A.T."/>
            <person name="Grigoriev I.V."/>
        </authorList>
    </citation>
    <scope>NUCLEOTIDE SEQUENCE</scope>
    <source>
        <strain evidence="9">CBS 247.69</strain>
    </source>
</reference>
<evidence type="ECO:0000256" key="5">
    <source>
        <dbReference type="ARBA" id="ARBA00022806"/>
    </source>
</evidence>
<proteinExistence type="predicted"/>
<dbReference type="InterPro" id="IPR049080">
    <property type="entry name" value="MOV-10-like_beta-barrel"/>
</dbReference>
<dbReference type="GO" id="GO:0032574">
    <property type="term" value="F:5'-3' RNA helicase activity"/>
    <property type="evidence" value="ECO:0007669"/>
    <property type="project" value="InterPro"/>
</dbReference>
<evidence type="ECO:0000256" key="3">
    <source>
        <dbReference type="ARBA" id="ARBA00022741"/>
    </source>
</evidence>
<organism evidence="9 10">
    <name type="scientific">Collybia nuda</name>
    <dbReference type="NCBI Taxonomy" id="64659"/>
    <lineage>
        <taxon>Eukaryota</taxon>
        <taxon>Fungi</taxon>
        <taxon>Dikarya</taxon>
        <taxon>Basidiomycota</taxon>
        <taxon>Agaricomycotina</taxon>
        <taxon>Agaricomycetes</taxon>
        <taxon>Agaricomycetidae</taxon>
        <taxon>Agaricales</taxon>
        <taxon>Tricholomatineae</taxon>
        <taxon>Clitocybaceae</taxon>
        <taxon>Collybia</taxon>
    </lineage>
</organism>
<evidence type="ECO:0000256" key="4">
    <source>
        <dbReference type="ARBA" id="ARBA00022801"/>
    </source>
</evidence>
<gene>
    <name evidence="9" type="ORF">BDZ94DRAFT_1271919</name>
</gene>
<feature type="domain" description="Helicase MOV-10-like beta-barrel" evidence="8">
    <location>
        <begin position="40"/>
        <end position="119"/>
    </location>
</feature>
<dbReference type="Pfam" id="PF13087">
    <property type="entry name" value="AAA_12"/>
    <property type="match status" value="1"/>
</dbReference>
<keyword evidence="6" id="KW-0067">ATP-binding</keyword>
<dbReference type="GO" id="GO:0005737">
    <property type="term" value="C:cytoplasm"/>
    <property type="evidence" value="ECO:0007669"/>
    <property type="project" value="UniProtKB-SubCell"/>
</dbReference>
<dbReference type="PANTHER" id="PTHR45418:SF1">
    <property type="entry name" value="CANCER_TESTIS ANTIGEN 55"/>
    <property type="match status" value="1"/>
</dbReference>
<dbReference type="PANTHER" id="PTHR45418">
    <property type="entry name" value="CANCER/TESTIS ANTIGEN 55"/>
    <property type="match status" value="1"/>
</dbReference>
<dbReference type="Pfam" id="PF13604">
    <property type="entry name" value="AAA_30"/>
    <property type="match status" value="1"/>
</dbReference>
<evidence type="ECO:0000256" key="1">
    <source>
        <dbReference type="ARBA" id="ARBA00004496"/>
    </source>
</evidence>
<keyword evidence="4 9" id="KW-0378">Hydrolase</keyword>
<comment type="subcellular location">
    <subcellularLocation>
        <location evidence="1">Cytoplasm</location>
    </subcellularLocation>
</comment>
<dbReference type="CDD" id="cd18808">
    <property type="entry name" value="SF1_C_Upf1"/>
    <property type="match status" value="1"/>
</dbReference>
<dbReference type="Pfam" id="PF21634">
    <property type="entry name" value="MOV-10_beta-barrel"/>
    <property type="match status" value="1"/>
</dbReference>
<keyword evidence="3" id="KW-0547">Nucleotide-binding</keyword>
<dbReference type="GO" id="GO:0005524">
    <property type="term" value="F:ATP binding"/>
    <property type="evidence" value="ECO:0007669"/>
    <property type="project" value="UniProtKB-KW"/>
</dbReference>
<evidence type="ECO:0000313" key="9">
    <source>
        <dbReference type="EMBL" id="KAF9457919.1"/>
    </source>
</evidence>
<protein>
    <submittedName>
        <fullName evidence="9">P-loop containing nucleoside triphosphate hydrolase protein</fullName>
    </submittedName>
</protein>
<keyword evidence="5" id="KW-0347">Helicase</keyword>
<feature type="domain" description="DNA2/NAM7 helicase-like C-terminal" evidence="7">
    <location>
        <begin position="365"/>
        <end position="521"/>
    </location>
</feature>